<name>A0A6J5MCB4_9CAUD</name>
<organism evidence="2">
    <name type="scientific">uncultured Caudovirales phage</name>
    <dbReference type="NCBI Taxonomy" id="2100421"/>
    <lineage>
        <taxon>Viruses</taxon>
        <taxon>Duplodnaviria</taxon>
        <taxon>Heunggongvirae</taxon>
        <taxon>Uroviricota</taxon>
        <taxon>Caudoviricetes</taxon>
        <taxon>Peduoviridae</taxon>
        <taxon>Maltschvirus</taxon>
        <taxon>Maltschvirus maltsch</taxon>
    </lineage>
</organism>
<accession>A0A6J5MCB4</accession>
<reference evidence="2" key="1">
    <citation type="submission" date="2020-04" db="EMBL/GenBank/DDBJ databases">
        <authorList>
            <person name="Chiriac C."/>
            <person name="Salcher M."/>
            <person name="Ghai R."/>
            <person name="Kavagutti S V."/>
        </authorList>
    </citation>
    <scope>NUCLEOTIDE SEQUENCE</scope>
</reference>
<evidence type="ECO:0000256" key="1">
    <source>
        <dbReference type="SAM" id="MobiDB-lite"/>
    </source>
</evidence>
<sequence>MANDTKSKSVPADAMPLHKKLAMGQPVETGAGKGATGGKSSPKTPA</sequence>
<dbReference type="EMBL" id="LR796432">
    <property type="protein sequence ID" value="CAB4144695.1"/>
    <property type="molecule type" value="Genomic_DNA"/>
</dbReference>
<feature type="region of interest" description="Disordered" evidence="1">
    <location>
        <begin position="1"/>
        <end position="46"/>
    </location>
</feature>
<gene>
    <name evidence="2" type="ORF">UFOVP468_48</name>
</gene>
<protein>
    <submittedName>
        <fullName evidence="2">Uncharacterized protein</fullName>
    </submittedName>
</protein>
<evidence type="ECO:0000313" key="2">
    <source>
        <dbReference type="EMBL" id="CAB4144695.1"/>
    </source>
</evidence>
<proteinExistence type="predicted"/>